<feature type="domain" description="ABC3 transporter permease C-terminal" evidence="7">
    <location>
        <begin position="265"/>
        <end position="379"/>
    </location>
</feature>
<comment type="caution">
    <text evidence="8">The sequence shown here is derived from an EMBL/GenBank/DDBJ whole genome shotgun (WGS) entry which is preliminary data.</text>
</comment>
<feature type="transmembrane region" description="Helical" evidence="6">
    <location>
        <begin position="257"/>
        <end position="277"/>
    </location>
</feature>
<accession>A0ABW5EGT9</accession>
<evidence type="ECO:0000256" key="3">
    <source>
        <dbReference type="ARBA" id="ARBA00022692"/>
    </source>
</evidence>
<organism evidence="8 9">
    <name type="scientific">Microbulbifer halophilus</name>
    <dbReference type="NCBI Taxonomy" id="453963"/>
    <lineage>
        <taxon>Bacteria</taxon>
        <taxon>Pseudomonadati</taxon>
        <taxon>Pseudomonadota</taxon>
        <taxon>Gammaproteobacteria</taxon>
        <taxon>Cellvibrionales</taxon>
        <taxon>Microbulbiferaceae</taxon>
        <taxon>Microbulbifer</taxon>
    </lineage>
</organism>
<feature type="transmembrane region" description="Helical" evidence="6">
    <location>
        <begin position="351"/>
        <end position="368"/>
    </location>
</feature>
<evidence type="ECO:0000256" key="2">
    <source>
        <dbReference type="ARBA" id="ARBA00022475"/>
    </source>
</evidence>
<keyword evidence="9" id="KW-1185">Reference proteome</keyword>
<gene>
    <name evidence="8" type="ORF">ACFSKX_13720</name>
</gene>
<name>A0ABW5EGT9_9GAMM</name>
<evidence type="ECO:0000256" key="4">
    <source>
        <dbReference type="ARBA" id="ARBA00022989"/>
    </source>
</evidence>
<comment type="subcellular location">
    <subcellularLocation>
        <location evidence="1">Cell membrane</location>
        <topology evidence="1">Multi-pass membrane protein</topology>
    </subcellularLocation>
</comment>
<keyword evidence="5 6" id="KW-0472">Membrane</keyword>
<dbReference type="Pfam" id="PF02687">
    <property type="entry name" value="FtsX"/>
    <property type="match status" value="1"/>
</dbReference>
<dbReference type="EMBL" id="JBHUJD010000018">
    <property type="protein sequence ID" value="MFD2311480.1"/>
    <property type="molecule type" value="Genomic_DNA"/>
</dbReference>
<dbReference type="InterPro" id="IPR003838">
    <property type="entry name" value="ABC3_permease_C"/>
</dbReference>
<dbReference type="PANTHER" id="PTHR43738">
    <property type="entry name" value="ABC TRANSPORTER, MEMBRANE PROTEIN"/>
    <property type="match status" value="1"/>
</dbReference>
<evidence type="ECO:0000313" key="8">
    <source>
        <dbReference type="EMBL" id="MFD2311480.1"/>
    </source>
</evidence>
<protein>
    <submittedName>
        <fullName evidence="8">ABC transporter permease</fullName>
    </submittedName>
</protein>
<keyword evidence="3 6" id="KW-0812">Transmembrane</keyword>
<dbReference type="Proteomes" id="UP001597425">
    <property type="component" value="Unassembled WGS sequence"/>
</dbReference>
<proteinExistence type="predicted"/>
<keyword evidence="4 6" id="KW-1133">Transmembrane helix</keyword>
<evidence type="ECO:0000313" key="9">
    <source>
        <dbReference type="Proteomes" id="UP001597425"/>
    </source>
</evidence>
<evidence type="ECO:0000256" key="1">
    <source>
        <dbReference type="ARBA" id="ARBA00004651"/>
    </source>
</evidence>
<sequence length="386" mass="42078">MKYLTLIWAALLRSKTRTVLTLMSVLAAFLLFGLLDSVRVAFNSGGSETNTNRLVVSSKLSITQMLPYSLLSRIESTPGVQETVYAAWFGGIYQDQKNFFPNFSVGPGYLDMYPEYVIDPAQVKAWNADRTGAIVGESLANKFGWKIGDTIPLQATIFPQRDGSNNWPLVLRGTFRLEDSKRKGEENQLIFHWKHFDEANLYVNGQVGWYIVKLDSMEQATGVAQAIDALSQNSSHETKTQTEQAFNQSFAKQFADVGLIVTGIMSAVFFTLLLLTGNTMAQTVRERIPELAVLKTLGFTNRAVLVLVLAESVLLILLGGVLGMLIANMIIPAFSSASGGIVALSSIPTQTWALGLALMTGIGLITGASPAMRAKRLNIVDALAGR</sequence>
<evidence type="ECO:0000256" key="5">
    <source>
        <dbReference type="ARBA" id="ARBA00023136"/>
    </source>
</evidence>
<evidence type="ECO:0000259" key="7">
    <source>
        <dbReference type="Pfam" id="PF02687"/>
    </source>
</evidence>
<dbReference type="PANTHER" id="PTHR43738:SF3">
    <property type="entry name" value="ABC TRANSPORTER PERMEASE"/>
    <property type="match status" value="1"/>
</dbReference>
<keyword evidence="2" id="KW-1003">Cell membrane</keyword>
<feature type="transmembrane region" description="Helical" evidence="6">
    <location>
        <begin position="304"/>
        <end position="331"/>
    </location>
</feature>
<reference evidence="9" key="1">
    <citation type="journal article" date="2019" name="Int. J. Syst. Evol. Microbiol.">
        <title>The Global Catalogue of Microorganisms (GCM) 10K type strain sequencing project: providing services to taxonomists for standard genome sequencing and annotation.</title>
        <authorList>
            <consortium name="The Broad Institute Genomics Platform"/>
            <consortium name="The Broad Institute Genome Sequencing Center for Infectious Disease"/>
            <person name="Wu L."/>
            <person name="Ma J."/>
        </authorList>
    </citation>
    <scope>NUCLEOTIDE SEQUENCE [LARGE SCALE GENOMIC DNA]</scope>
    <source>
        <strain evidence="9">KCTC 12848</strain>
    </source>
</reference>
<evidence type="ECO:0000256" key="6">
    <source>
        <dbReference type="SAM" id="Phobius"/>
    </source>
</evidence>
<dbReference type="InterPro" id="IPR051125">
    <property type="entry name" value="ABC-4/HrtB_transporter"/>
</dbReference>
<dbReference type="RefSeq" id="WP_265723523.1">
    <property type="nucleotide sequence ID" value="NZ_JAPIVK010000055.1"/>
</dbReference>